<feature type="compositionally biased region" description="Polar residues" evidence="2">
    <location>
        <begin position="209"/>
        <end position="225"/>
    </location>
</feature>
<gene>
    <name evidence="3" type="ORF">TTHERM_00354910</name>
</gene>
<protein>
    <submittedName>
        <fullName evidence="3">Endo-1,4-beta-xylanase xylA, putative</fullName>
    </submittedName>
</protein>
<evidence type="ECO:0000313" key="4">
    <source>
        <dbReference type="Proteomes" id="UP000009168"/>
    </source>
</evidence>
<feature type="coiled-coil region" evidence="1">
    <location>
        <begin position="449"/>
        <end position="476"/>
    </location>
</feature>
<feature type="region of interest" description="Disordered" evidence="2">
    <location>
        <begin position="204"/>
        <end position="226"/>
    </location>
</feature>
<dbReference type="InParanoid" id="Q22Y80"/>
<keyword evidence="1" id="KW-0175">Coiled coil</keyword>
<feature type="region of interest" description="Disordered" evidence="2">
    <location>
        <begin position="258"/>
        <end position="283"/>
    </location>
</feature>
<feature type="region of interest" description="Disordered" evidence="2">
    <location>
        <begin position="870"/>
        <end position="963"/>
    </location>
</feature>
<feature type="compositionally biased region" description="Polar residues" evidence="2">
    <location>
        <begin position="686"/>
        <end position="700"/>
    </location>
</feature>
<feature type="region of interest" description="Disordered" evidence="2">
    <location>
        <begin position="757"/>
        <end position="790"/>
    </location>
</feature>
<keyword evidence="4" id="KW-1185">Reference proteome</keyword>
<organism evidence="3 4">
    <name type="scientific">Tetrahymena thermophila (strain SB210)</name>
    <dbReference type="NCBI Taxonomy" id="312017"/>
    <lineage>
        <taxon>Eukaryota</taxon>
        <taxon>Sar</taxon>
        <taxon>Alveolata</taxon>
        <taxon>Ciliophora</taxon>
        <taxon>Intramacronucleata</taxon>
        <taxon>Oligohymenophorea</taxon>
        <taxon>Hymenostomatida</taxon>
        <taxon>Tetrahymenina</taxon>
        <taxon>Tetrahymenidae</taxon>
        <taxon>Tetrahymena</taxon>
    </lineage>
</organism>
<dbReference type="GeneID" id="7845891"/>
<dbReference type="EMBL" id="GG662749">
    <property type="protein sequence ID" value="EAR90144.2"/>
    <property type="molecule type" value="Genomic_DNA"/>
</dbReference>
<feature type="compositionally biased region" description="Low complexity" evidence="2">
    <location>
        <begin position="875"/>
        <end position="892"/>
    </location>
</feature>
<dbReference type="AlphaFoldDB" id="Q22Y80"/>
<feature type="compositionally biased region" description="Low complexity" evidence="2">
    <location>
        <begin position="258"/>
        <end position="272"/>
    </location>
</feature>
<feature type="compositionally biased region" description="Polar residues" evidence="2">
    <location>
        <begin position="273"/>
        <end position="283"/>
    </location>
</feature>
<feature type="region of interest" description="Disordered" evidence="2">
    <location>
        <begin position="686"/>
        <end position="721"/>
    </location>
</feature>
<dbReference type="Proteomes" id="UP000009168">
    <property type="component" value="Unassembled WGS sequence"/>
</dbReference>
<evidence type="ECO:0000256" key="1">
    <source>
        <dbReference type="SAM" id="Coils"/>
    </source>
</evidence>
<feature type="compositionally biased region" description="Polar residues" evidence="2">
    <location>
        <begin position="710"/>
        <end position="721"/>
    </location>
</feature>
<name>Q22Y80_TETTS</name>
<feature type="compositionally biased region" description="Polar residues" evidence="2">
    <location>
        <begin position="944"/>
        <end position="953"/>
    </location>
</feature>
<feature type="coiled-coil region" evidence="1">
    <location>
        <begin position="132"/>
        <end position="171"/>
    </location>
</feature>
<dbReference type="RefSeq" id="XP_001010389.2">
    <property type="nucleotide sequence ID" value="XM_001010389.2"/>
</dbReference>
<feature type="compositionally biased region" description="Low complexity" evidence="2">
    <location>
        <begin position="757"/>
        <end position="769"/>
    </location>
</feature>
<dbReference type="KEGG" id="tet:TTHERM_00354910"/>
<reference evidence="4" key="1">
    <citation type="journal article" date="2006" name="PLoS Biol.">
        <title>Macronuclear genome sequence of the ciliate Tetrahymena thermophila, a model eukaryote.</title>
        <authorList>
            <person name="Eisen J.A."/>
            <person name="Coyne R.S."/>
            <person name="Wu M."/>
            <person name="Wu D."/>
            <person name="Thiagarajan M."/>
            <person name="Wortman J.R."/>
            <person name="Badger J.H."/>
            <person name="Ren Q."/>
            <person name="Amedeo P."/>
            <person name="Jones K.M."/>
            <person name="Tallon L.J."/>
            <person name="Delcher A.L."/>
            <person name="Salzberg S.L."/>
            <person name="Silva J.C."/>
            <person name="Haas B.J."/>
            <person name="Majoros W.H."/>
            <person name="Farzad M."/>
            <person name="Carlton J.M."/>
            <person name="Smith R.K. Jr."/>
            <person name="Garg J."/>
            <person name="Pearlman R.E."/>
            <person name="Karrer K.M."/>
            <person name="Sun L."/>
            <person name="Manning G."/>
            <person name="Elde N.C."/>
            <person name="Turkewitz A.P."/>
            <person name="Asai D.J."/>
            <person name="Wilkes D.E."/>
            <person name="Wang Y."/>
            <person name="Cai H."/>
            <person name="Collins K."/>
            <person name="Stewart B.A."/>
            <person name="Lee S.R."/>
            <person name="Wilamowska K."/>
            <person name="Weinberg Z."/>
            <person name="Ruzzo W.L."/>
            <person name="Wloga D."/>
            <person name="Gaertig J."/>
            <person name="Frankel J."/>
            <person name="Tsao C.-C."/>
            <person name="Gorovsky M.A."/>
            <person name="Keeling P.J."/>
            <person name="Waller R.F."/>
            <person name="Patron N.J."/>
            <person name="Cherry J.M."/>
            <person name="Stover N.A."/>
            <person name="Krieger C.J."/>
            <person name="del Toro C."/>
            <person name="Ryder H.F."/>
            <person name="Williamson S.C."/>
            <person name="Barbeau R.A."/>
            <person name="Hamilton E.P."/>
            <person name="Orias E."/>
        </authorList>
    </citation>
    <scope>NUCLEOTIDE SEQUENCE [LARGE SCALE GENOMIC DNA]</scope>
    <source>
        <strain evidence="4">SB210</strain>
    </source>
</reference>
<evidence type="ECO:0000256" key="2">
    <source>
        <dbReference type="SAM" id="MobiDB-lite"/>
    </source>
</evidence>
<proteinExistence type="predicted"/>
<feature type="compositionally biased region" description="Basic and acidic residues" evidence="2">
    <location>
        <begin position="915"/>
        <end position="924"/>
    </location>
</feature>
<sequence length="963" mass="114094">MPINNEQVQIKSQKRNFFKDLSVIIKIQRLFRQRLSRKQKELNKIIQSKNTNNQIDSTLQTQRQVYKQNFFKDLSIIIKIQRLFRKKQLTKQKVLNLNMENKEPKTPIQNKQVQMDGQKTNFFSDLAIIIKIQRLFRKKQAKKQEEKNQKNQNKEQQFANLNKNMNNILNTNLSQEQAQKRNFFNDLSIIIKIQRLFRQRQSRKKQELIRQNQNDQQLENKTNNQVKKDGYKTNFFSDLAFIIKIQRLFRKRQAKILQNKNQNNQNNEQQNQPILNKNSKNITDSINKTGQKINFFKDLSIIIKIQRLFRQRQSRKKQELIMQTQNDQQLENKNNNQVKKDGYKTNFFSDLAIIIKIQRLFRKRQAKILQNITKNNQNNQQQQPIQQKLTILQNQNNDNKIPQKSKDQINQKNSFDLGHKEDQLTNFLKNLSVILKIQRLFRKKQAIKKKELNQNIQKEIKLNQQTEKVLENQQNTYLCQREQSNQIIKNNQTNLRSSDNQKQYTLLVRAPENEPTELEKQQQNQISLQNIQEFYYDFQVEESNNNSSKKQKQRSLNKNLTVPTQMKMLNEVYQNQTQQNDYDLSDDKLTYSQHLILNIQKNISSFSKQEENNDQIDEIVSKLVQSIDVQQDKGLQHTETQNNQQKEISQNLQLEKEKFVNQNNNQNYSIQKNFNQNKKVLDNSEQRNNQPSKFQGQLHTDQFDPEKNNSSKSFQNETFQQSQINQKDLALTAQFSNNSYYINQNLKQQLLFNFSQQKQQSDQSQQSNSIAPLSPNFPNKSSSEKIIQQSQQKNILFPKNEENLFKFLSDRIPQEQGQQLLLKDIEAQKKLIQRKVNISSTLPPVIGERCLKLSNERMPSIKELEIAQFKDKNSQDNQQNSSQLQIQSSSSNTDNKILVQSLKPKNEQMQVNQEDQGKESKLNKIETAYNNLNQGTKVIKDSKSANQEQQNLKDSIIQKDPRQ</sequence>
<dbReference type="STRING" id="312017.Q22Y80"/>
<dbReference type="HOGENOM" id="CLU_426732_0_0_1"/>
<accession>Q22Y80</accession>
<evidence type="ECO:0000313" key="3">
    <source>
        <dbReference type="EMBL" id="EAR90144.2"/>
    </source>
</evidence>
<feature type="compositionally biased region" description="Low complexity" evidence="2">
    <location>
        <begin position="779"/>
        <end position="790"/>
    </location>
</feature>